<comment type="caution">
    <text evidence="6">The sequence shown here is derived from an EMBL/GenBank/DDBJ whole genome shotgun (WGS) entry which is preliminary data.</text>
</comment>
<keyword evidence="2" id="KW-0805">Transcription regulation</keyword>
<keyword evidence="4" id="KW-0804">Transcription</keyword>
<dbReference type="SMART" id="SM00418">
    <property type="entry name" value="HTH_ARSR"/>
    <property type="match status" value="1"/>
</dbReference>
<dbReference type="InterPro" id="IPR001845">
    <property type="entry name" value="HTH_ArsR_DNA-bd_dom"/>
</dbReference>
<dbReference type="FunFam" id="1.10.10.10:FF:000279">
    <property type="entry name" value="Transcriptional regulator, ArsR family"/>
    <property type="match status" value="1"/>
</dbReference>
<dbReference type="PROSITE" id="PS50987">
    <property type="entry name" value="HTH_ARSR_2"/>
    <property type="match status" value="1"/>
</dbReference>
<dbReference type="AlphaFoldDB" id="A0A917JN23"/>
<dbReference type="GO" id="GO:0003677">
    <property type="term" value="F:DNA binding"/>
    <property type="evidence" value="ECO:0007669"/>
    <property type="project" value="UniProtKB-KW"/>
</dbReference>
<keyword evidence="7" id="KW-1185">Reference proteome</keyword>
<evidence type="ECO:0000259" key="5">
    <source>
        <dbReference type="PROSITE" id="PS50987"/>
    </source>
</evidence>
<dbReference type="InterPro" id="IPR036390">
    <property type="entry name" value="WH_DNA-bd_sf"/>
</dbReference>
<keyword evidence="3" id="KW-0238">DNA-binding</keyword>
<dbReference type="GO" id="GO:0046685">
    <property type="term" value="P:response to arsenic-containing substance"/>
    <property type="evidence" value="ECO:0007669"/>
    <property type="project" value="UniProtKB-KW"/>
</dbReference>
<dbReference type="PANTHER" id="PTHR33154:SF18">
    <property type="entry name" value="ARSENICAL RESISTANCE OPERON REPRESSOR"/>
    <property type="match status" value="1"/>
</dbReference>
<dbReference type="SUPFAM" id="SSF46785">
    <property type="entry name" value="Winged helix' DNA-binding domain"/>
    <property type="match status" value="1"/>
</dbReference>
<proteinExistence type="predicted"/>
<organism evidence="6 7">
    <name type="scientific">Shewanella gelidii</name>
    <dbReference type="NCBI Taxonomy" id="1642821"/>
    <lineage>
        <taxon>Bacteria</taxon>
        <taxon>Pseudomonadati</taxon>
        <taxon>Pseudomonadota</taxon>
        <taxon>Gammaproteobacteria</taxon>
        <taxon>Alteromonadales</taxon>
        <taxon>Shewanellaceae</taxon>
        <taxon>Shewanella</taxon>
    </lineage>
</organism>
<reference evidence="6" key="2">
    <citation type="submission" date="2020-09" db="EMBL/GenBank/DDBJ databases">
        <authorList>
            <person name="Sun Q."/>
            <person name="Ohkuma M."/>
        </authorList>
    </citation>
    <scope>NUCLEOTIDE SEQUENCE</scope>
    <source>
        <strain evidence="6">JCM 30804</strain>
    </source>
</reference>
<dbReference type="GO" id="GO:0003700">
    <property type="term" value="F:DNA-binding transcription factor activity"/>
    <property type="evidence" value="ECO:0007669"/>
    <property type="project" value="InterPro"/>
</dbReference>
<gene>
    <name evidence="6" type="primary">arsR</name>
    <name evidence="6" type="ORF">GCM10009332_14630</name>
</gene>
<dbReference type="Proteomes" id="UP000613743">
    <property type="component" value="Unassembled WGS sequence"/>
</dbReference>
<accession>A0A917JN23</accession>
<evidence type="ECO:0000256" key="2">
    <source>
        <dbReference type="ARBA" id="ARBA00023015"/>
    </source>
</evidence>
<feature type="domain" description="HTH arsR-type" evidence="5">
    <location>
        <begin position="5"/>
        <end position="99"/>
    </location>
</feature>
<sequence>MATNKNGEGTINALSFYKCLADETRLKCLLLMLNEGELCVCEFVSALALPQPKISRHLALLRQQELIQDRRQGQWVFYRVNPQLATWATNVLKNTLAANPEFIRENLAKLNEMGQRPERLSACCP</sequence>
<protein>
    <submittedName>
        <fullName evidence="6">Transcriptional regulator</fullName>
    </submittedName>
</protein>
<keyword evidence="1" id="KW-0059">Arsenical resistance</keyword>
<dbReference type="InterPro" id="IPR051081">
    <property type="entry name" value="HTH_MetalResp_TranReg"/>
</dbReference>
<evidence type="ECO:0000256" key="4">
    <source>
        <dbReference type="ARBA" id="ARBA00023163"/>
    </source>
</evidence>
<dbReference type="CDD" id="cd00090">
    <property type="entry name" value="HTH_ARSR"/>
    <property type="match status" value="1"/>
</dbReference>
<dbReference type="InterPro" id="IPR011991">
    <property type="entry name" value="ArsR-like_HTH"/>
</dbReference>
<dbReference type="PRINTS" id="PR00778">
    <property type="entry name" value="HTHARSR"/>
</dbReference>
<dbReference type="PANTHER" id="PTHR33154">
    <property type="entry name" value="TRANSCRIPTIONAL REGULATOR, ARSR FAMILY"/>
    <property type="match status" value="1"/>
</dbReference>
<dbReference type="NCBIfam" id="NF007528">
    <property type="entry name" value="PRK10141.1"/>
    <property type="match status" value="1"/>
</dbReference>
<reference evidence="6" key="1">
    <citation type="journal article" date="2014" name="Int. J. Syst. Evol. Microbiol.">
        <title>Complete genome sequence of Corynebacterium casei LMG S-19264T (=DSM 44701T), isolated from a smear-ripened cheese.</title>
        <authorList>
            <consortium name="US DOE Joint Genome Institute (JGI-PGF)"/>
            <person name="Walter F."/>
            <person name="Albersmeier A."/>
            <person name="Kalinowski J."/>
            <person name="Ruckert C."/>
        </authorList>
    </citation>
    <scope>NUCLEOTIDE SEQUENCE</scope>
    <source>
        <strain evidence="6">JCM 30804</strain>
    </source>
</reference>
<evidence type="ECO:0000313" key="6">
    <source>
        <dbReference type="EMBL" id="GGI78322.1"/>
    </source>
</evidence>
<name>A0A917JN23_9GAMM</name>
<evidence type="ECO:0000256" key="3">
    <source>
        <dbReference type="ARBA" id="ARBA00023125"/>
    </source>
</evidence>
<dbReference type="NCBIfam" id="NF033788">
    <property type="entry name" value="HTH_metalloreg"/>
    <property type="match status" value="1"/>
</dbReference>
<dbReference type="InterPro" id="IPR036388">
    <property type="entry name" value="WH-like_DNA-bd_sf"/>
</dbReference>
<evidence type="ECO:0000313" key="7">
    <source>
        <dbReference type="Proteomes" id="UP000613743"/>
    </source>
</evidence>
<dbReference type="EMBL" id="BMPZ01000003">
    <property type="protein sequence ID" value="GGI78322.1"/>
    <property type="molecule type" value="Genomic_DNA"/>
</dbReference>
<dbReference type="Pfam" id="PF01022">
    <property type="entry name" value="HTH_5"/>
    <property type="match status" value="1"/>
</dbReference>
<dbReference type="Gene3D" id="1.10.10.10">
    <property type="entry name" value="Winged helix-like DNA-binding domain superfamily/Winged helix DNA-binding domain"/>
    <property type="match status" value="1"/>
</dbReference>
<evidence type="ECO:0000256" key="1">
    <source>
        <dbReference type="ARBA" id="ARBA00022849"/>
    </source>
</evidence>